<accession>A0ABV9FTP0</accession>
<comment type="caution">
    <text evidence="2">The sequence shown here is derived from an EMBL/GenBank/DDBJ whole genome shotgun (WGS) entry which is preliminary data.</text>
</comment>
<keyword evidence="3" id="KW-1185">Reference proteome</keyword>
<dbReference type="RefSeq" id="WP_378416355.1">
    <property type="nucleotide sequence ID" value="NZ_JBHSFO010000004.1"/>
</dbReference>
<proteinExistence type="predicted"/>
<dbReference type="EC" id="3.-.-.-" evidence="2"/>
<dbReference type="PANTHER" id="PTHR46825">
    <property type="entry name" value="D-ALANYL-D-ALANINE-CARBOXYPEPTIDASE/ENDOPEPTIDASE AMPH"/>
    <property type="match status" value="1"/>
</dbReference>
<protein>
    <submittedName>
        <fullName evidence="2">Serine hydrolase domain-containing protein</fullName>
        <ecNumber evidence="2">3.-.-.-</ecNumber>
    </submittedName>
</protein>
<dbReference type="SUPFAM" id="SSF56601">
    <property type="entry name" value="beta-lactamase/transpeptidase-like"/>
    <property type="match status" value="1"/>
</dbReference>
<feature type="domain" description="Beta-lactamase-related" evidence="1">
    <location>
        <begin position="22"/>
        <end position="283"/>
    </location>
</feature>
<dbReference type="GO" id="GO:0016787">
    <property type="term" value="F:hydrolase activity"/>
    <property type="evidence" value="ECO:0007669"/>
    <property type="project" value="UniProtKB-KW"/>
</dbReference>
<dbReference type="EMBL" id="JBHSFO010000004">
    <property type="protein sequence ID" value="MFC4603931.1"/>
    <property type="molecule type" value="Genomic_DNA"/>
</dbReference>
<evidence type="ECO:0000259" key="1">
    <source>
        <dbReference type="Pfam" id="PF00144"/>
    </source>
</evidence>
<sequence>MAYVDSTGVQSAHLGSHDAGEYEIGSMTKTFTGALLAVAIDRGEVRADSRLGDFLPVQGTQVANATLEELAGHRSGLFEFAITPGMLAGGVMWQLFGDNPFTFDRDQLIQQARVAPLTGRGTFRYSTLGMALLGQALASAAGTDYASLVHDRITDPLGMDGTWIPATAADLPADVSVGVDEWGRPQDPWAIGAYAPGGGARSTISDMTTYAQALLRNQAPGMAALQPRWDDGPTLRRGYAWAVFSQDGVDYTMHSGGTGGFSGTIVLDREHSVAIVVLQDAAGAKESPVIDLLVEMRDR</sequence>
<dbReference type="Pfam" id="PF00144">
    <property type="entry name" value="Beta-lactamase"/>
    <property type="match status" value="1"/>
</dbReference>
<dbReference type="PANTHER" id="PTHR46825:SF9">
    <property type="entry name" value="BETA-LACTAMASE-RELATED DOMAIN-CONTAINING PROTEIN"/>
    <property type="match status" value="1"/>
</dbReference>
<gene>
    <name evidence="2" type="ORF">ACFO6S_09580</name>
</gene>
<dbReference type="InterPro" id="IPR050491">
    <property type="entry name" value="AmpC-like"/>
</dbReference>
<keyword evidence="2" id="KW-0378">Hydrolase</keyword>
<dbReference type="InterPro" id="IPR012338">
    <property type="entry name" value="Beta-lactam/transpept-like"/>
</dbReference>
<dbReference type="Gene3D" id="3.40.710.10">
    <property type="entry name" value="DD-peptidase/beta-lactamase superfamily"/>
    <property type="match status" value="1"/>
</dbReference>
<organism evidence="2 3">
    <name type="scientific">Rhodococcus kronopolitis</name>
    <dbReference type="NCBI Taxonomy" id="1460226"/>
    <lineage>
        <taxon>Bacteria</taxon>
        <taxon>Bacillati</taxon>
        <taxon>Actinomycetota</taxon>
        <taxon>Actinomycetes</taxon>
        <taxon>Mycobacteriales</taxon>
        <taxon>Nocardiaceae</taxon>
        <taxon>Rhodococcus</taxon>
    </lineage>
</organism>
<evidence type="ECO:0000313" key="2">
    <source>
        <dbReference type="EMBL" id="MFC4603931.1"/>
    </source>
</evidence>
<name>A0ABV9FTP0_9NOCA</name>
<dbReference type="Proteomes" id="UP001595914">
    <property type="component" value="Unassembled WGS sequence"/>
</dbReference>
<reference evidence="3" key="1">
    <citation type="journal article" date="2019" name="Int. J. Syst. Evol. Microbiol.">
        <title>The Global Catalogue of Microorganisms (GCM) 10K type strain sequencing project: providing services to taxonomists for standard genome sequencing and annotation.</title>
        <authorList>
            <consortium name="The Broad Institute Genomics Platform"/>
            <consortium name="The Broad Institute Genome Sequencing Center for Infectious Disease"/>
            <person name="Wu L."/>
            <person name="Ma J."/>
        </authorList>
    </citation>
    <scope>NUCLEOTIDE SEQUENCE [LARGE SCALE GENOMIC DNA]</scope>
    <source>
        <strain evidence="3">CCUG 54520</strain>
    </source>
</reference>
<dbReference type="InterPro" id="IPR001466">
    <property type="entry name" value="Beta-lactam-related"/>
</dbReference>
<evidence type="ECO:0000313" key="3">
    <source>
        <dbReference type="Proteomes" id="UP001595914"/>
    </source>
</evidence>